<evidence type="ECO:0000256" key="4">
    <source>
        <dbReference type="ARBA" id="ARBA00022741"/>
    </source>
</evidence>
<feature type="domain" description="Cobalamin adenosyltransferase-like" evidence="7">
    <location>
        <begin position="8"/>
        <end position="169"/>
    </location>
</feature>
<evidence type="ECO:0000259" key="7">
    <source>
        <dbReference type="Pfam" id="PF01923"/>
    </source>
</evidence>
<dbReference type="GO" id="GO:0005524">
    <property type="term" value="F:ATP binding"/>
    <property type="evidence" value="ECO:0007669"/>
    <property type="project" value="UniProtKB-UniRule"/>
</dbReference>
<dbReference type="GO" id="GO:0008817">
    <property type="term" value="F:corrinoid adenosyltransferase activity"/>
    <property type="evidence" value="ECO:0007669"/>
    <property type="project" value="UniProtKB-UniRule"/>
</dbReference>
<evidence type="ECO:0000313" key="8">
    <source>
        <dbReference type="EMBL" id="RVU30733.1"/>
    </source>
</evidence>
<keyword evidence="3 6" id="KW-0808">Transferase</keyword>
<proteinExistence type="inferred from homology"/>
<dbReference type="Proteomes" id="UP000282818">
    <property type="component" value="Unassembled WGS sequence"/>
</dbReference>
<dbReference type="EC" id="2.5.1.17" evidence="6"/>
<evidence type="ECO:0000256" key="6">
    <source>
        <dbReference type="RuleBase" id="RU366026"/>
    </source>
</evidence>
<name>A0A437Q8R8_9GAMM</name>
<evidence type="ECO:0000256" key="5">
    <source>
        <dbReference type="ARBA" id="ARBA00022840"/>
    </source>
</evidence>
<keyword evidence="9" id="KW-1185">Reference proteome</keyword>
<dbReference type="Pfam" id="PF01923">
    <property type="entry name" value="Cob_adeno_trans"/>
    <property type="match status" value="1"/>
</dbReference>
<keyword evidence="5 6" id="KW-0067">ATP-binding</keyword>
<dbReference type="PANTHER" id="PTHR12213">
    <property type="entry name" value="CORRINOID ADENOSYLTRANSFERASE"/>
    <property type="match status" value="1"/>
</dbReference>
<evidence type="ECO:0000256" key="3">
    <source>
        <dbReference type="ARBA" id="ARBA00022679"/>
    </source>
</evidence>
<comment type="catalytic activity">
    <reaction evidence="6">
        <text>2 cob(II)alamin + reduced [electron-transfer flavoprotein] + 2 ATP = 2 adenosylcob(III)alamin + 2 triphosphate + oxidized [electron-transfer flavoprotein] + 3 H(+)</text>
        <dbReference type="Rhea" id="RHEA:28671"/>
        <dbReference type="Rhea" id="RHEA-COMP:10685"/>
        <dbReference type="Rhea" id="RHEA-COMP:10686"/>
        <dbReference type="ChEBI" id="CHEBI:15378"/>
        <dbReference type="ChEBI" id="CHEBI:16304"/>
        <dbReference type="ChEBI" id="CHEBI:18036"/>
        <dbReference type="ChEBI" id="CHEBI:18408"/>
        <dbReference type="ChEBI" id="CHEBI:30616"/>
        <dbReference type="ChEBI" id="CHEBI:57692"/>
        <dbReference type="ChEBI" id="CHEBI:58307"/>
        <dbReference type="EC" id="2.5.1.17"/>
    </reaction>
</comment>
<dbReference type="InterPro" id="IPR016030">
    <property type="entry name" value="CblAdoTrfase-like"/>
</dbReference>
<dbReference type="FunFam" id="1.20.1200.10:FF:000001">
    <property type="entry name" value="Cob(I)yrinic acid a,c-diamide adenosyltransferase"/>
    <property type="match status" value="1"/>
</dbReference>
<gene>
    <name evidence="8" type="ORF">EOE65_10500</name>
</gene>
<reference evidence="8 9" key="1">
    <citation type="submission" date="2019-01" db="EMBL/GenBank/DDBJ databases">
        <authorList>
            <person name="Chen W.-M."/>
        </authorList>
    </citation>
    <scope>NUCLEOTIDE SEQUENCE [LARGE SCALE GENOMIC DNA]</scope>
    <source>
        <strain evidence="8 9">HPM-16</strain>
    </source>
</reference>
<dbReference type="SUPFAM" id="SSF89028">
    <property type="entry name" value="Cobalamin adenosyltransferase-like"/>
    <property type="match status" value="1"/>
</dbReference>
<dbReference type="NCBIfam" id="TIGR00636">
    <property type="entry name" value="PduO_Nterm"/>
    <property type="match status" value="1"/>
</dbReference>
<comment type="subunit">
    <text evidence="2">Homotrimer.</text>
</comment>
<accession>A0A437Q8R8</accession>
<evidence type="ECO:0000256" key="2">
    <source>
        <dbReference type="ARBA" id="ARBA00011233"/>
    </source>
</evidence>
<evidence type="ECO:0000256" key="1">
    <source>
        <dbReference type="ARBA" id="ARBA00007487"/>
    </source>
</evidence>
<dbReference type="EMBL" id="SACQ01000004">
    <property type="protein sequence ID" value="RVU30733.1"/>
    <property type="molecule type" value="Genomic_DNA"/>
</dbReference>
<dbReference type="InterPro" id="IPR036451">
    <property type="entry name" value="CblAdoTrfase-like_sf"/>
</dbReference>
<dbReference type="InterPro" id="IPR029499">
    <property type="entry name" value="PduO-typ"/>
</dbReference>
<comment type="pathway">
    <text evidence="6">Cofactor biosynthesis; adenosylcobalamin biosynthesis; adenosylcobalamin from cob(II)yrinate a,c-diamide: step 2/7.</text>
</comment>
<evidence type="ECO:0000313" key="9">
    <source>
        <dbReference type="Proteomes" id="UP000282818"/>
    </source>
</evidence>
<dbReference type="Gene3D" id="1.20.1200.10">
    <property type="entry name" value="Cobalamin adenosyltransferase-like"/>
    <property type="match status" value="1"/>
</dbReference>
<organism evidence="8 9">
    <name type="scientific">Neptunomonas marina</name>
    <dbReference type="NCBI Taxonomy" id="1815562"/>
    <lineage>
        <taxon>Bacteria</taxon>
        <taxon>Pseudomonadati</taxon>
        <taxon>Pseudomonadota</taxon>
        <taxon>Gammaproteobacteria</taxon>
        <taxon>Oceanospirillales</taxon>
        <taxon>Oceanospirillaceae</taxon>
        <taxon>Neptunomonas</taxon>
    </lineage>
</organism>
<dbReference type="AlphaFoldDB" id="A0A437Q8R8"/>
<protein>
    <recommendedName>
        <fullName evidence="6">Corrinoid adenosyltransferase</fullName>
        <ecNumber evidence="6">2.5.1.17</ecNumber>
    </recommendedName>
    <alternativeName>
        <fullName evidence="6">Cob(II)alamin adenosyltransferase</fullName>
    </alternativeName>
    <alternativeName>
        <fullName evidence="6">Cob(II)yrinic acid a,c-diamide adenosyltransferase</fullName>
    </alternativeName>
    <alternativeName>
        <fullName evidence="6">Cobinamide/cobalamin adenosyltransferase</fullName>
    </alternativeName>
</protein>
<comment type="caution">
    <text evidence="8">The sequence shown here is derived from an EMBL/GenBank/DDBJ whole genome shotgun (WGS) entry which is preliminary data.</text>
</comment>
<comment type="similarity">
    <text evidence="1 6">Belongs to the Cob(I)alamin adenosyltransferase family.</text>
</comment>
<sequence>MSNRLTRIYTRGGDKGETSLANGNRVSKASLRVEVLGAVDELNSALGVLDAHLRYERKVVHPFVREIQNRLFDIGGELAVADSEYVVIQAAMVEALECELDQLNEQLPPLKEFILPGGNIAAAHCHMARAICRRAERLFVALQESEAINPEAMRFLNRLSDYLFVYARSLANEDGACEVFWQKSR</sequence>
<dbReference type="PANTHER" id="PTHR12213:SF0">
    <property type="entry name" value="CORRINOID ADENOSYLTRANSFERASE MMAB"/>
    <property type="match status" value="1"/>
</dbReference>
<keyword evidence="4 6" id="KW-0547">Nucleotide-binding</keyword>
<dbReference type="UniPathway" id="UPA00148">
    <property type="reaction ID" value="UER00233"/>
</dbReference>
<dbReference type="GO" id="GO:0009236">
    <property type="term" value="P:cobalamin biosynthetic process"/>
    <property type="evidence" value="ECO:0007669"/>
    <property type="project" value="UniProtKB-UniRule"/>
</dbReference>
<keyword evidence="6" id="KW-0169">Cobalamin biosynthesis</keyword>
<comment type="catalytic activity">
    <reaction evidence="6">
        <text>2 cob(II)yrinate a,c diamide + reduced [electron-transfer flavoprotein] + 2 ATP = 2 adenosylcob(III)yrinate a,c-diamide + 2 triphosphate + oxidized [electron-transfer flavoprotein] + 3 H(+)</text>
        <dbReference type="Rhea" id="RHEA:11528"/>
        <dbReference type="Rhea" id="RHEA-COMP:10685"/>
        <dbReference type="Rhea" id="RHEA-COMP:10686"/>
        <dbReference type="ChEBI" id="CHEBI:15378"/>
        <dbReference type="ChEBI" id="CHEBI:18036"/>
        <dbReference type="ChEBI" id="CHEBI:30616"/>
        <dbReference type="ChEBI" id="CHEBI:57692"/>
        <dbReference type="ChEBI" id="CHEBI:58307"/>
        <dbReference type="ChEBI" id="CHEBI:58503"/>
        <dbReference type="ChEBI" id="CHEBI:58537"/>
        <dbReference type="EC" id="2.5.1.17"/>
    </reaction>
</comment>